<proteinExistence type="inferred from homology"/>
<reference evidence="6 7" key="2">
    <citation type="journal article" date="2010" name="Stand. Genomic Sci.">
        <title>Complete genome sequence of Desulfohalobium retbaense type strain (HR(100)).</title>
        <authorList>
            <person name="Spring S."/>
            <person name="Nolan M."/>
            <person name="Lapidus A."/>
            <person name="Glavina Del Rio T."/>
            <person name="Copeland A."/>
            <person name="Tice H."/>
            <person name="Cheng J.F."/>
            <person name="Lucas S."/>
            <person name="Land M."/>
            <person name="Chen F."/>
            <person name="Bruce D."/>
            <person name="Goodwin L."/>
            <person name="Pitluck S."/>
            <person name="Ivanova N."/>
            <person name="Mavromatis K."/>
            <person name="Mikhailova N."/>
            <person name="Pati A."/>
            <person name="Chen A."/>
            <person name="Palaniappan K."/>
            <person name="Hauser L."/>
            <person name="Chang Y.J."/>
            <person name="Jeffries C.D."/>
            <person name="Munk C."/>
            <person name="Kiss H."/>
            <person name="Chain P."/>
            <person name="Han C."/>
            <person name="Brettin T."/>
            <person name="Detter J.C."/>
            <person name="Schuler E."/>
            <person name="Goker M."/>
            <person name="Rohde M."/>
            <person name="Bristow J."/>
            <person name="Eisen J.A."/>
            <person name="Markowitz V."/>
            <person name="Hugenholtz P."/>
            <person name="Kyrpides N.C."/>
            <person name="Klenk H.P."/>
        </authorList>
    </citation>
    <scope>NUCLEOTIDE SEQUENCE [LARGE SCALE GENOMIC DNA]</scope>
    <source>
        <strain evidence="6 7">DSM 5692</strain>
    </source>
</reference>
<dbReference type="eggNOG" id="COG1390">
    <property type="taxonomic scope" value="Bacteria"/>
</dbReference>
<keyword evidence="4" id="KW-0406">Ion transport</keyword>
<name>C8X3W2_DESRD</name>
<keyword evidence="7" id="KW-1185">Reference proteome</keyword>
<dbReference type="Gene3D" id="1.20.5.620">
    <property type="entry name" value="F1F0 ATP synthase subunit B, membrane domain"/>
    <property type="match status" value="1"/>
</dbReference>
<dbReference type="InterPro" id="IPR038495">
    <property type="entry name" value="ATPase_E_C"/>
</dbReference>
<dbReference type="Proteomes" id="UP000001052">
    <property type="component" value="Chromosome"/>
</dbReference>
<evidence type="ECO:0000256" key="4">
    <source>
        <dbReference type="ARBA" id="ARBA00023065"/>
    </source>
</evidence>
<reference evidence="7" key="1">
    <citation type="submission" date="2009-09" db="EMBL/GenBank/DDBJ databases">
        <title>The complete chromosome of Desulfohalobium retbaense DSM 5692.</title>
        <authorList>
            <consortium name="US DOE Joint Genome Institute (JGI-PGF)"/>
            <person name="Lucas S."/>
            <person name="Copeland A."/>
            <person name="Lapidus A."/>
            <person name="Glavina del Rio T."/>
            <person name="Dalin E."/>
            <person name="Tice H."/>
            <person name="Bruce D."/>
            <person name="Goodwin L."/>
            <person name="Pitluck S."/>
            <person name="Kyrpides N."/>
            <person name="Mavromatis K."/>
            <person name="Ivanova N."/>
            <person name="Mikhailova N."/>
            <person name="Munk A.C."/>
            <person name="Brettin T."/>
            <person name="Detter J.C."/>
            <person name="Han C."/>
            <person name="Tapia R."/>
            <person name="Larimer F."/>
            <person name="Land M."/>
            <person name="Hauser L."/>
            <person name="Markowitz V."/>
            <person name="Cheng J.-F."/>
            <person name="Hugenholtz P."/>
            <person name="Woyke T."/>
            <person name="Wu D."/>
            <person name="Spring S."/>
            <person name="Klenk H.-P."/>
            <person name="Eisen J.A."/>
        </authorList>
    </citation>
    <scope>NUCLEOTIDE SEQUENCE [LARGE SCALE GENOMIC DNA]</scope>
    <source>
        <strain evidence="7">DSM 5692</strain>
    </source>
</reference>
<dbReference type="RefSeq" id="WP_015752252.1">
    <property type="nucleotide sequence ID" value="NC_013223.1"/>
</dbReference>
<evidence type="ECO:0000256" key="1">
    <source>
        <dbReference type="ARBA" id="ARBA00005901"/>
    </source>
</evidence>
<dbReference type="Pfam" id="PF01991">
    <property type="entry name" value="vATP-synt_E"/>
    <property type="match status" value="1"/>
</dbReference>
<accession>C8X3W2</accession>
<evidence type="ECO:0000313" key="6">
    <source>
        <dbReference type="EMBL" id="ACV69109.1"/>
    </source>
</evidence>
<evidence type="ECO:0000256" key="3">
    <source>
        <dbReference type="ARBA" id="ARBA00022448"/>
    </source>
</evidence>
<sequence>MSDQLQPLLERLQKEGVEEAERQAEHIVSQAQQKASSIVRQAEERKKHLLEEARREAEVYTERSRTTLEQSARDLLLTAANGIENILSDLVAEAVDEALDDQTLKDMLVKFVETCAADQDAGNWEIRVRPEDKQKLIQFFAQRYKQRMRQGIEIKDDQEILRGFQISFRDSHISLDFSAEAISEALSEILQPHLAEIVTRVAAEKQTTERIRACLEGDDNLSPQSEHA</sequence>
<comment type="similarity">
    <text evidence="1">Belongs to the V-ATPase E subunit family.</text>
</comment>
<dbReference type="EMBL" id="CP001734">
    <property type="protein sequence ID" value="ACV69109.1"/>
    <property type="molecule type" value="Genomic_DNA"/>
</dbReference>
<evidence type="ECO:0000256" key="2">
    <source>
        <dbReference type="ARBA" id="ARBA00020756"/>
    </source>
</evidence>
<dbReference type="OrthoDB" id="9786157at2"/>
<organism evidence="6 7">
    <name type="scientific">Desulfohalobium retbaense (strain ATCC 49708 / DSM 5692 / JCM 16813 / HR100)</name>
    <dbReference type="NCBI Taxonomy" id="485915"/>
    <lineage>
        <taxon>Bacteria</taxon>
        <taxon>Pseudomonadati</taxon>
        <taxon>Thermodesulfobacteriota</taxon>
        <taxon>Desulfovibrionia</taxon>
        <taxon>Desulfovibrionales</taxon>
        <taxon>Desulfohalobiaceae</taxon>
        <taxon>Desulfohalobium</taxon>
    </lineage>
</organism>
<dbReference type="AlphaFoldDB" id="C8X3W2"/>
<dbReference type="HOGENOM" id="CLU_105793_0_0_7"/>
<feature type="coiled-coil region" evidence="5">
    <location>
        <begin position="32"/>
        <end position="70"/>
    </location>
</feature>
<dbReference type="GO" id="GO:0033178">
    <property type="term" value="C:proton-transporting two-sector ATPase complex, catalytic domain"/>
    <property type="evidence" value="ECO:0007669"/>
    <property type="project" value="InterPro"/>
</dbReference>
<evidence type="ECO:0000313" key="7">
    <source>
        <dbReference type="Proteomes" id="UP000001052"/>
    </source>
</evidence>
<evidence type="ECO:0000256" key="5">
    <source>
        <dbReference type="SAM" id="Coils"/>
    </source>
</evidence>
<gene>
    <name evidence="6" type="ordered locus">Dret_1825</name>
</gene>
<dbReference type="KEGG" id="drt:Dret_1825"/>
<dbReference type="Gene3D" id="3.30.2320.30">
    <property type="entry name" value="ATP synthase, E subunit, C-terminal"/>
    <property type="match status" value="1"/>
</dbReference>
<dbReference type="InterPro" id="IPR002842">
    <property type="entry name" value="ATPase_V1_Esu"/>
</dbReference>
<dbReference type="STRING" id="485915.Dret_1825"/>
<keyword evidence="3" id="KW-0813">Transport</keyword>
<dbReference type="GO" id="GO:0046961">
    <property type="term" value="F:proton-transporting ATPase activity, rotational mechanism"/>
    <property type="evidence" value="ECO:0007669"/>
    <property type="project" value="InterPro"/>
</dbReference>
<protein>
    <recommendedName>
        <fullName evidence="2">V-type ATP synthase subunit E</fullName>
    </recommendedName>
</protein>
<dbReference type="SUPFAM" id="SSF160527">
    <property type="entry name" value="V-type ATPase subunit E-like"/>
    <property type="match status" value="1"/>
</dbReference>
<keyword evidence="5" id="KW-0175">Coiled coil</keyword>